<accession>A0ABX8Z508</accession>
<evidence type="ECO:0008006" key="4">
    <source>
        <dbReference type="Google" id="ProtNLM"/>
    </source>
</evidence>
<evidence type="ECO:0000256" key="1">
    <source>
        <dbReference type="SAM" id="Phobius"/>
    </source>
</evidence>
<dbReference type="RefSeq" id="WP_221006012.1">
    <property type="nucleotide sequence ID" value="NZ_CP081150.1"/>
</dbReference>
<name>A0ABX8Z508_9NEIS</name>
<feature type="transmembrane region" description="Helical" evidence="1">
    <location>
        <begin position="12"/>
        <end position="32"/>
    </location>
</feature>
<keyword evidence="1" id="KW-0812">Transmembrane</keyword>
<evidence type="ECO:0000313" key="2">
    <source>
        <dbReference type="EMBL" id="QZA77631.1"/>
    </source>
</evidence>
<keyword evidence="3" id="KW-1185">Reference proteome</keyword>
<reference evidence="2 3" key="1">
    <citation type="submission" date="2021-08" db="EMBL/GenBank/DDBJ databases">
        <title>complete genome sequencing of Deefgea sp. D25.</title>
        <authorList>
            <person name="Bae J.-W."/>
            <person name="Gim D.-H."/>
        </authorList>
    </citation>
    <scope>NUCLEOTIDE SEQUENCE [LARGE SCALE GENOMIC DNA]</scope>
    <source>
        <strain evidence="2 3">D25</strain>
    </source>
</reference>
<keyword evidence="1" id="KW-0472">Membrane</keyword>
<proteinExistence type="predicted"/>
<keyword evidence="1" id="KW-1133">Transmembrane helix</keyword>
<dbReference type="EMBL" id="CP081150">
    <property type="protein sequence ID" value="QZA77631.1"/>
    <property type="molecule type" value="Genomic_DNA"/>
</dbReference>
<evidence type="ECO:0000313" key="3">
    <source>
        <dbReference type="Proteomes" id="UP000825679"/>
    </source>
</evidence>
<sequence>MSNKPSYRSQIGVGLIEVLISLLILAGGFLALTRFQAQLTQNQAIAMQRAEATLIADQFMSQLVGVLNGKVSVPTSSTTGRVNGINATYEIHWLTVTKSSASPSTFNNNTNCASSCDVLRVDVVVYWNDAAGGRNNVSLSRLLSMR</sequence>
<dbReference type="Proteomes" id="UP000825679">
    <property type="component" value="Chromosome"/>
</dbReference>
<organism evidence="2 3">
    <name type="scientific">Deefgea tanakiae</name>
    <dbReference type="NCBI Taxonomy" id="2865840"/>
    <lineage>
        <taxon>Bacteria</taxon>
        <taxon>Pseudomonadati</taxon>
        <taxon>Pseudomonadota</taxon>
        <taxon>Betaproteobacteria</taxon>
        <taxon>Neisseriales</taxon>
        <taxon>Chitinibacteraceae</taxon>
        <taxon>Deefgea</taxon>
    </lineage>
</organism>
<protein>
    <recommendedName>
        <fullName evidence="4">Type IV pilus modification protein PilV</fullName>
    </recommendedName>
</protein>
<gene>
    <name evidence="2" type="ORF">K4H28_15350</name>
</gene>